<evidence type="ECO:0000256" key="1">
    <source>
        <dbReference type="SAM" id="Phobius"/>
    </source>
</evidence>
<feature type="transmembrane region" description="Helical" evidence="1">
    <location>
        <begin position="46"/>
        <end position="66"/>
    </location>
</feature>
<dbReference type="EMBL" id="JAJJML010000001">
    <property type="protein sequence ID" value="MCC9036109.1"/>
    <property type="molecule type" value="Genomic_DNA"/>
</dbReference>
<organism evidence="3 5">
    <name type="scientific">Chryseobacterium muglaense</name>
    <dbReference type="NCBI Taxonomy" id="2893752"/>
    <lineage>
        <taxon>Bacteria</taxon>
        <taxon>Pseudomonadati</taxon>
        <taxon>Bacteroidota</taxon>
        <taxon>Flavobacteriia</taxon>
        <taxon>Flavobacteriales</taxon>
        <taxon>Weeksellaceae</taxon>
        <taxon>Chryseobacterium group</taxon>
        <taxon>Chryseobacterium</taxon>
    </lineage>
</organism>
<feature type="transmembrane region" description="Helical" evidence="1">
    <location>
        <begin position="100"/>
        <end position="118"/>
    </location>
</feature>
<evidence type="ECO:0000313" key="4">
    <source>
        <dbReference type="Proteomes" id="UP000603715"/>
    </source>
</evidence>
<feature type="transmembrane region" description="Helical" evidence="1">
    <location>
        <begin position="7"/>
        <end position="26"/>
    </location>
</feature>
<dbReference type="Proteomes" id="UP001107960">
    <property type="component" value="Unassembled WGS sequence"/>
</dbReference>
<dbReference type="EMBL" id="JACXXP010000001">
    <property type="protein sequence ID" value="MBD3903279.1"/>
    <property type="molecule type" value="Genomic_DNA"/>
</dbReference>
<accession>A0A9Q3UW08</accession>
<evidence type="ECO:0000313" key="5">
    <source>
        <dbReference type="Proteomes" id="UP001107960"/>
    </source>
</evidence>
<reference evidence="4" key="2">
    <citation type="submission" date="2023-07" db="EMBL/GenBank/DDBJ databases">
        <title>Description of novel Chryseobacterium sp. strain C-2.</title>
        <authorList>
            <person name="Saticioglu I.B."/>
        </authorList>
    </citation>
    <scope>NUCLEOTIDE SEQUENCE [LARGE SCALE GENOMIC DNA]</scope>
    <source>
        <strain evidence="4">C-2</strain>
    </source>
</reference>
<comment type="caution">
    <text evidence="3">The sequence shown here is derived from an EMBL/GenBank/DDBJ whole genome shotgun (WGS) entry which is preliminary data.</text>
</comment>
<feature type="transmembrane region" description="Helical" evidence="1">
    <location>
        <begin position="73"/>
        <end position="94"/>
    </location>
</feature>
<proteinExistence type="predicted"/>
<dbReference type="InterPro" id="IPR025597">
    <property type="entry name" value="DUF4345"/>
</dbReference>
<reference evidence="3" key="1">
    <citation type="submission" date="2021-11" db="EMBL/GenBank/DDBJ databases">
        <title>Description of novel Chryseobacterium species.</title>
        <authorList>
            <person name="Saticioglu I.B."/>
            <person name="Ay H."/>
            <person name="Altun S."/>
            <person name="Duman M."/>
        </authorList>
    </citation>
    <scope>NUCLEOTIDE SEQUENCE</scope>
    <source>
        <strain evidence="3">C-39</strain>
    </source>
</reference>
<evidence type="ECO:0000313" key="2">
    <source>
        <dbReference type="EMBL" id="MBD3903279.1"/>
    </source>
</evidence>
<gene>
    <name evidence="2" type="ORF">IEW27_01540</name>
    <name evidence="3" type="ORF">LNP80_17970</name>
</gene>
<protein>
    <submittedName>
        <fullName evidence="3">DUF4345 family protein</fullName>
    </submittedName>
</protein>
<keyword evidence="1" id="KW-1133">Transmembrane helix</keyword>
<dbReference type="Proteomes" id="UP000603715">
    <property type="component" value="Unassembled WGS sequence"/>
</dbReference>
<dbReference type="RefSeq" id="WP_191177917.1">
    <property type="nucleotide sequence ID" value="NZ_JACXXP010000001.1"/>
</dbReference>
<evidence type="ECO:0000313" key="3">
    <source>
        <dbReference type="EMBL" id="MCC9036109.1"/>
    </source>
</evidence>
<sequence>MKQLINILVVLAIIPLFVLGTVNVFAPTNTFELYGIRPLGIMTYSTFRGAIGGMLIGGGLIMLMGLITKNKTWYQASLLLIGVIFICRIISVVFDGYTNDLLPAGITELYIIVVMYFASKQIEHSKK</sequence>
<keyword evidence="4" id="KW-1185">Reference proteome</keyword>
<dbReference type="AlphaFoldDB" id="A0A9Q3UW08"/>
<keyword evidence="1" id="KW-0812">Transmembrane</keyword>
<reference evidence="2" key="3">
    <citation type="submission" date="2024-05" db="EMBL/GenBank/DDBJ databases">
        <title>Description of novel Chryseobacterium sp. strain C-2.</title>
        <authorList>
            <person name="Saticioglu I.B."/>
        </authorList>
    </citation>
    <scope>NUCLEOTIDE SEQUENCE</scope>
    <source>
        <strain evidence="2">C-2</strain>
    </source>
</reference>
<name>A0A9Q3UW08_9FLAO</name>
<dbReference type="Pfam" id="PF14248">
    <property type="entry name" value="DUF4345"/>
    <property type="match status" value="1"/>
</dbReference>
<keyword evidence="1" id="KW-0472">Membrane</keyword>